<dbReference type="PANTHER" id="PTHR32182:SF22">
    <property type="entry name" value="ATP-DEPENDENT ENDONUCLEASE, OLD FAMILY-RELATED"/>
    <property type="match status" value="1"/>
</dbReference>
<feature type="domain" description="Rad50/SbcC-type AAA" evidence="1">
    <location>
        <begin position="21"/>
        <end position="96"/>
    </location>
</feature>
<sequence>MKRQKPRTLPHHRIQRLRIVGGFLDGLDISFADGLNCIIGPRGAGKTTILEIIRFALDAMPGREGDPLRKRIESVVTSNLDGGRVELMVETKDGQIYKIIRSPGEPPIVLDAGGEPLPGVKVRGGRLFQADILSQNQMESIAENPHYQLDLIDKFSDGELVGIDGEISATQGQLESNARELLPLLARQAALVTETKELPSVEAKLKGMQQTAGPNAEAINAGHAHRALREREVMAIDEVRRMCAEAVKSVTSAKNRLGTEIDSLINAEITGGPNGARMQRIAEAMHGAIREFDRLLDEAVIALRVGGKTLVAEKEGLEQDHIRQETAFRQLLDKHKEAQTCSTARTMEEKRRNELIFKQRELADVTRQVAQLDDERRSHLGHLSSLFDKRFQIRHEIATTLTDDLAPSIRVTVRQCGDRDAYRAHLETVFRVPTIKGGIVARKVAEALPPQELVQMVRKGDGQAIAEACGLNSNQAEAVISILSQPQNLFALELVEMHDAPSIELSDRGEFRDSSALSTGQKCTAILPILLFDSVNPLLIDQPEDNLDNSYVFETVVQSIRKVKAGRQMIFITHNPNIPVLGEASMVFVMDSNRTQGGVSRSGDVDKCKRDIVTILEGGEEAFMARKERYNY</sequence>
<dbReference type="Proteomes" id="UP001499852">
    <property type="component" value="Unassembled WGS sequence"/>
</dbReference>
<dbReference type="Gene3D" id="3.40.50.300">
    <property type="entry name" value="P-loop containing nucleotide triphosphate hydrolases"/>
    <property type="match status" value="2"/>
</dbReference>
<evidence type="ECO:0000259" key="1">
    <source>
        <dbReference type="Pfam" id="PF13476"/>
    </source>
</evidence>
<gene>
    <name evidence="2" type="ORF">GCM10023213_24640</name>
</gene>
<organism evidence="2 3">
    <name type="scientific">Prosthecobacter algae</name>
    <dbReference type="NCBI Taxonomy" id="1144682"/>
    <lineage>
        <taxon>Bacteria</taxon>
        <taxon>Pseudomonadati</taxon>
        <taxon>Verrucomicrobiota</taxon>
        <taxon>Verrucomicrobiia</taxon>
        <taxon>Verrucomicrobiales</taxon>
        <taxon>Verrucomicrobiaceae</taxon>
        <taxon>Prosthecobacter</taxon>
    </lineage>
</organism>
<dbReference type="PANTHER" id="PTHR32182">
    <property type="entry name" value="DNA REPLICATION AND REPAIR PROTEIN RECF"/>
    <property type="match status" value="1"/>
</dbReference>
<dbReference type="SUPFAM" id="SSF52540">
    <property type="entry name" value="P-loop containing nucleoside triphosphate hydrolases"/>
    <property type="match status" value="1"/>
</dbReference>
<dbReference type="Pfam" id="PF13476">
    <property type="entry name" value="AAA_23"/>
    <property type="match status" value="1"/>
</dbReference>
<keyword evidence="3" id="KW-1185">Reference proteome</keyword>
<accession>A0ABP9P5T2</accession>
<dbReference type="InterPro" id="IPR038729">
    <property type="entry name" value="Rad50/SbcC_AAA"/>
</dbReference>
<evidence type="ECO:0000313" key="2">
    <source>
        <dbReference type="EMBL" id="GAA5141056.1"/>
    </source>
</evidence>
<dbReference type="InterPro" id="IPR027417">
    <property type="entry name" value="P-loop_NTPase"/>
</dbReference>
<dbReference type="EMBL" id="BAABIA010000004">
    <property type="protein sequence ID" value="GAA5141056.1"/>
    <property type="molecule type" value="Genomic_DNA"/>
</dbReference>
<proteinExistence type="predicted"/>
<dbReference type="RefSeq" id="WP_345736671.1">
    <property type="nucleotide sequence ID" value="NZ_BAABIA010000004.1"/>
</dbReference>
<comment type="caution">
    <text evidence="2">The sequence shown here is derived from an EMBL/GenBank/DDBJ whole genome shotgun (WGS) entry which is preliminary data.</text>
</comment>
<reference evidence="3" key="1">
    <citation type="journal article" date="2019" name="Int. J. Syst. Evol. Microbiol.">
        <title>The Global Catalogue of Microorganisms (GCM) 10K type strain sequencing project: providing services to taxonomists for standard genome sequencing and annotation.</title>
        <authorList>
            <consortium name="The Broad Institute Genomics Platform"/>
            <consortium name="The Broad Institute Genome Sequencing Center for Infectious Disease"/>
            <person name="Wu L."/>
            <person name="Ma J."/>
        </authorList>
    </citation>
    <scope>NUCLEOTIDE SEQUENCE [LARGE SCALE GENOMIC DNA]</scope>
    <source>
        <strain evidence="3">JCM 18053</strain>
    </source>
</reference>
<name>A0ABP9P5T2_9BACT</name>
<protein>
    <recommendedName>
        <fullName evidence="1">Rad50/SbcC-type AAA domain-containing protein</fullName>
    </recommendedName>
</protein>
<evidence type="ECO:0000313" key="3">
    <source>
        <dbReference type="Proteomes" id="UP001499852"/>
    </source>
</evidence>